<dbReference type="Gene3D" id="2.30.130.40">
    <property type="entry name" value="LON domain-like"/>
    <property type="match status" value="1"/>
</dbReference>
<dbReference type="EMBL" id="OZ026884">
    <property type="protein sequence ID" value="CAL1239717.1"/>
    <property type="molecule type" value="Genomic_DNA"/>
</dbReference>
<evidence type="ECO:0000313" key="16">
    <source>
        <dbReference type="Proteomes" id="UP001497493"/>
    </source>
</evidence>
<keyword evidence="4 9" id="KW-0547">Nucleotide-binding</keyword>
<feature type="active site" evidence="9 11">
    <location>
        <position position="690"/>
    </location>
</feature>
<dbReference type="Gene3D" id="3.40.50.300">
    <property type="entry name" value="P-loop containing nucleotide triphosphate hydrolases"/>
    <property type="match status" value="1"/>
</dbReference>
<dbReference type="InterPro" id="IPR046336">
    <property type="entry name" value="Lon_prtase_N_sf"/>
</dbReference>
<dbReference type="EC" id="3.4.21.53" evidence="9 10"/>
<dbReference type="SMART" id="SM00464">
    <property type="entry name" value="LON"/>
    <property type="match status" value="1"/>
</dbReference>
<dbReference type="SUPFAM" id="SSF88697">
    <property type="entry name" value="PUA domain-like"/>
    <property type="match status" value="1"/>
</dbReference>
<dbReference type="GO" id="GO:0006508">
    <property type="term" value="P:proteolysis"/>
    <property type="evidence" value="ECO:0007669"/>
    <property type="project" value="UniProtKB-KW"/>
</dbReference>
<dbReference type="PIRSF" id="PIRSF001174">
    <property type="entry name" value="Lon_proteas"/>
    <property type="match status" value="1"/>
</dbReference>
<comment type="subcellular location">
    <subcellularLocation>
        <location evidence="1 9 10">Cytoplasm</location>
    </subcellularLocation>
</comment>
<reference evidence="15 16" key="1">
    <citation type="submission" date="2024-04" db="EMBL/GenBank/DDBJ databases">
        <authorList>
            <person name="Cremers G."/>
        </authorList>
    </citation>
    <scope>NUCLEOTIDE SEQUENCE [LARGE SCALE GENOMIC DNA]</scope>
    <source>
        <strain evidence="15">MeCH1-AG</strain>
    </source>
</reference>
<dbReference type="InterPro" id="IPR008269">
    <property type="entry name" value="Lon_proteolytic"/>
</dbReference>
<feature type="domain" description="Lon N-terminal" evidence="14">
    <location>
        <begin position="22"/>
        <end position="215"/>
    </location>
</feature>
<dbReference type="InterPro" id="IPR054594">
    <property type="entry name" value="Lon_lid"/>
</dbReference>
<evidence type="ECO:0000256" key="6">
    <source>
        <dbReference type="ARBA" id="ARBA00022825"/>
    </source>
</evidence>
<evidence type="ECO:0000256" key="11">
    <source>
        <dbReference type="PROSITE-ProRule" id="PRU01122"/>
    </source>
</evidence>
<name>A0ABM9NGI0_9GAMM</name>
<sequence>MNTERRSDQDASLLPRLPPDGIAILPVRNMVLFPGVILPINIGRETSIAAAQYALRAAAPLGVILQRDPKVDQPGGADLHSVGTLSAVLRYVTGPEGSHNIVCQGEQRFHVVEFLSGYPFLAARIERIVEEDLHTPAIEARVLQLKNLMTQVLELLPQAPAELGNAFQQVASGPMLADLIASFMDLSGEEKQEILETLDPQKRLDRIISLLQHRLEVLRISKEINEQTKQTMDARQREFLLREQLKTIQRQLGETDERSEEIAELREAIARAKMPEEAEHQATKELRRLERMGEASAEYSMVRSYLDWLVELPWSVETEDRLDLTEARQVLDEDHYGLEKVKKRILEYLAVHKLNPTGKSPILCFVGPPGVGKTSLGQSIARAMGRKFVRVSLGGLHDEAEIRGHRRTYIGALPGNIIQGIRKAGARNCIMMLDEIDKLGASFHGDPSAALLEVLDPEQNATFRDNYLAVSFDLSRVLFIATANVLDTIPGPLRDRMEVIPLPGYTAEEKLQIARRYLVARQQQACGLAPGQCAIDDGAIAAIIRDYTREAGVRNLERELGSVFRHAAVRIAAGEIDRIEVHAEQLPAILGPPRFENETALRTSVPGVATGLAWTPVGGDILFIEANRTPGTGKLILTGQLGEVMKESAQAALTLAKSRCGELGVETETFEKSDIHIHVPAGATPKDGPSAGVAMFIALVSLITGRPVRNDTAMTGEISLRGLVLPVGGIKEKVLAALAAGIRRVLLPARNRKDLDEIPGEAKDQLQFIWLETVDEALRETLGKYGPAGGTGAR</sequence>
<dbReference type="SUPFAM" id="SSF52540">
    <property type="entry name" value="P-loop containing nucleoside triphosphate hydrolases"/>
    <property type="match status" value="1"/>
</dbReference>
<dbReference type="InterPro" id="IPR003593">
    <property type="entry name" value="AAA+_ATPase"/>
</dbReference>
<keyword evidence="16" id="KW-1185">Reference proteome</keyword>
<keyword evidence="5 9" id="KW-0378">Hydrolase</keyword>
<evidence type="ECO:0000256" key="9">
    <source>
        <dbReference type="HAMAP-Rule" id="MF_01973"/>
    </source>
</evidence>
<evidence type="ECO:0000256" key="7">
    <source>
        <dbReference type="ARBA" id="ARBA00022840"/>
    </source>
</evidence>
<comment type="catalytic activity">
    <reaction evidence="9 10 11">
        <text>Hydrolysis of proteins in presence of ATP.</text>
        <dbReference type="EC" id="3.4.21.53"/>
    </reaction>
</comment>
<dbReference type="PROSITE" id="PS01046">
    <property type="entry name" value="LON_SER"/>
    <property type="match status" value="1"/>
</dbReference>
<keyword evidence="3 9" id="KW-0645">Protease</keyword>
<evidence type="ECO:0000256" key="8">
    <source>
        <dbReference type="ARBA" id="ARBA00023016"/>
    </source>
</evidence>
<dbReference type="InterPro" id="IPR014721">
    <property type="entry name" value="Ribsml_uS5_D2-typ_fold_subgr"/>
</dbReference>
<accession>A0ABM9NGI0</accession>
<organism evidence="15 16">
    <name type="scientific">Candidatus Methylocalor cossyra</name>
    <dbReference type="NCBI Taxonomy" id="3108543"/>
    <lineage>
        <taxon>Bacteria</taxon>
        <taxon>Pseudomonadati</taxon>
        <taxon>Pseudomonadota</taxon>
        <taxon>Gammaproteobacteria</taxon>
        <taxon>Methylococcales</taxon>
        <taxon>Methylococcaceae</taxon>
        <taxon>Candidatus Methylocalor</taxon>
    </lineage>
</organism>
<dbReference type="InterPro" id="IPR020568">
    <property type="entry name" value="Ribosomal_Su5_D2-typ_SF"/>
</dbReference>
<dbReference type="Gene3D" id="1.20.5.5270">
    <property type="match status" value="1"/>
</dbReference>
<dbReference type="CDD" id="cd19500">
    <property type="entry name" value="RecA-like_Lon"/>
    <property type="match status" value="1"/>
</dbReference>
<dbReference type="InterPro" id="IPR003959">
    <property type="entry name" value="ATPase_AAA_core"/>
</dbReference>
<comment type="induction">
    <text evidence="9">By heat shock.</text>
</comment>
<dbReference type="HAMAP" id="MF_01973">
    <property type="entry name" value="lon_bact"/>
    <property type="match status" value="1"/>
</dbReference>
<gene>
    <name evidence="9 15" type="primary">lon</name>
    <name evidence="15" type="ORF">MECH1_V1_0941</name>
</gene>
<dbReference type="InterPro" id="IPR027417">
    <property type="entry name" value="P-loop_NTPase"/>
</dbReference>
<dbReference type="PROSITE" id="PS51787">
    <property type="entry name" value="LON_N"/>
    <property type="match status" value="1"/>
</dbReference>
<keyword evidence="8 9" id="KW-0346">Stress response</keyword>
<evidence type="ECO:0000256" key="2">
    <source>
        <dbReference type="ARBA" id="ARBA00022490"/>
    </source>
</evidence>
<dbReference type="Gene3D" id="1.20.58.1480">
    <property type="match status" value="1"/>
</dbReference>
<evidence type="ECO:0000256" key="5">
    <source>
        <dbReference type="ARBA" id="ARBA00022801"/>
    </source>
</evidence>
<dbReference type="GO" id="GO:0004252">
    <property type="term" value="F:serine-type endopeptidase activity"/>
    <property type="evidence" value="ECO:0007669"/>
    <property type="project" value="UniProtKB-EC"/>
</dbReference>
<feature type="domain" description="Lon proteolytic" evidence="13">
    <location>
        <begin position="603"/>
        <end position="784"/>
    </location>
</feature>
<evidence type="ECO:0000259" key="13">
    <source>
        <dbReference type="PROSITE" id="PS51786"/>
    </source>
</evidence>
<evidence type="ECO:0000256" key="10">
    <source>
        <dbReference type="PIRNR" id="PIRNR001174"/>
    </source>
</evidence>
<comment type="subunit">
    <text evidence="9 10">Homohexamer. Organized in a ring with a central cavity.</text>
</comment>
<comment type="similarity">
    <text evidence="9 10 11 12">Belongs to the peptidase S16 family.</text>
</comment>
<feature type="active site" evidence="9 11">
    <location>
        <position position="733"/>
    </location>
</feature>
<dbReference type="RefSeq" id="WP_348759257.1">
    <property type="nucleotide sequence ID" value="NZ_OZ026884.1"/>
</dbReference>
<dbReference type="InterPro" id="IPR004815">
    <property type="entry name" value="Lon_bac/euk-typ"/>
</dbReference>
<dbReference type="InterPro" id="IPR003111">
    <property type="entry name" value="Lon_prtase_N"/>
</dbReference>
<dbReference type="Gene3D" id="1.10.8.60">
    <property type="match status" value="1"/>
</dbReference>
<dbReference type="SMART" id="SM00382">
    <property type="entry name" value="AAA"/>
    <property type="match status" value="1"/>
</dbReference>
<evidence type="ECO:0000256" key="1">
    <source>
        <dbReference type="ARBA" id="ARBA00004496"/>
    </source>
</evidence>
<dbReference type="PANTHER" id="PTHR10046">
    <property type="entry name" value="ATP DEPENDENT LON PROTEASE FAMILY MEMBER"/>
    <property type="match status" value="1"/>
</dbReference>
<dbReference type="PROSITE" id="PS51786">
    <property type="entry name" value="LON_PROTEOLYTIC"/>
    <property type="match status" value="1"/>
</dbReference>
<dbReference type="InterPro" id="IPR015947">
    <property type="entry name" value="PUA-like_sf"/>
</dbReference>
<evidence type="ECO:0000313" key="15">
    <source>
        <dbReference type="EMBL" id="CAL1239717.1"/>
    </source>
</evidence>
<dbReference type="PRINTS" id="PR00830">
    <property type="entry name" value="ENDOLAPTASE"/>
</dbReference>
<dbReference type="Pfam" id="PF05362">
    <property type="entry name" value="Lon_C"/>
    <property type="match status" value="1"/>
</dbReference>
<dbReference type="Proteomes" id="UP001497493">
    <property type="component" value="Chromosome"/>
</dbReference>
<dbReference type="InterPro" id="IPR027543">
    <property type="entry name" value="Lon_bac"/>
</dbReference>
<dbReference type="InterPro" id="IPR027065">
    <property type="entry name" value="Lon_Prtase"/>
</dbReference>
<dbReference type="Pfam" id="PF22667">
    <property type="entry name" value="Lon_lid"/>
    <property type="match status" value="1"/>
</dbReference>
<keyword evidence="7 9" id="KW-0067">ATP-binding</keyword>
<feature type="binding site" evidence="9">
    <location>
        <begin position="367"/>
        <end position="374"/>
    </location>
    <ligand>
        <name>ATP</name>
        <dbReference type="ChEBI" id="CHEBI:30616"/>
    </ligand>
</feature>
<evidence type="ECO:0000259" key="14">
    <source>
        <dbReference type="PROSITE" id="PS51787"/>
    </source>
</evidence>
<evidence type="ECO:0000256" key="3">
    <source>
        <dbReference type="ARBA" id="ARBA00022670"/>
    </source>
</evidence>
<dbReference type="Pfam" id="PF02190">
    <property type="entry name" value="LON_substr_bdg"/>
    <property type="match status" value="1"/>
</dbReference>
<dbReference type="NCBIfam" id="TIGR00763">
    <property type="entry name" value="lon"/>
    <property type="match status" value="1"/>
</dbReference>
<dbReference type="InterPro" id="IPR008268">
    <property type="entry name" value="Peptidase_S16_AS"/>
</dbReference>
<evidence type="ECO:0000256" key="12">
    <source>
        <dbReference type="RuleBase" id="RU000591"/>
    </source>
</evidence>
<dbReference type="Gene3D" id="3.30.230.10">
    <property type="match status" value="1"/>
</dbReference>
<proteinExistence type="evidence at transcript level"/>
<comment type="function">
    <text evidence="9">ATP-dependent serine protease that mediates the selective degradation of mutant and abnormal proteins as well as certain short-lived regulatory proteins. Required for cellular homeostasis and for survival from DNA damage and developmental changes induced by stress. Degrades polypeptides processively to yield small peptide fragments that are 5 to 10 amino acids long. Binds to DNA in a double-stranded, site-specific manner.</text>
</comment>
<evidence type="ECO:0000256" key="4">
    <source>
        <dbReference type="ARBA" id="ARBA00022741"/>
    </source>
</evidence>
<keyword evidence="6 9" id="KW-0720">Serine protease</keyword>
<keyword evidence="2 9" id="KW-0963">Cytoplasm</keyword>
<dbReference type="Pfam" id="PF00004">
    <property type="entry name" value="AAA"/>
    <property type="match status" value="1"/>
</dbReference>
<dbReference type="SUPFAM" id="SSF54211">
    <property type="entry name" value="Ribosomal protein S5 domain 2-like"/>
    <property type="match status" value="1"/>
</dbReference>
<protein>
    <recommendedName>
        <fullName evidence="9 10">Lon protease</fullName>
        <ecNumber evidence="9 10">3.4.21.53</ecNumber>
    </recommendedName>
    <alternativeName>
        <fullName evidence="9">ATP-dependent protease La</fullName>
    </alternativeName>
</protein>